<sequence length="804" mass="87465">MPMLRTRRAVATAAKTTARTAKEATPTPTPQPTEPEAPEVSAPEPAITEEAEDAKMEVESTNEAPASTSGVTLRRKSTTPVAAPPPPLKEPEPEPEPQTVSEPEPAIIAETTDSTTDSIEMKSPDKDSVAESTDSKPEEPVETPVEPTPTASTTETEVTEPVPVSEAVPAEAKPSTSQEKPKDSEARSILPDSNYLINVALGYGPADNLKQPLKGFTAEDEVSLFPIIDSMSSKLFTIVQKMTDIQKKDIERAIKLKKGILKLSDFPKVFLCQMRLLEPPSEADKSKSSKRAPHPFLLTEDENIFSEDKLKQLRAVLDAGWKREVVMRSPGSTGRKTGDVYYYSPDGTKYRSSKQVAQHLAETTDSPFTIDNFSFAKVRISTNPDQEIVRKAYDGKSPPRAQSKPASPKAKPPQPSKSDTSKIGAKASTSKDINDGDSRSVTEEPVKGLSSRRSIQPPKRYSGDAVLLLSKRSKIQDDKRGSNSNKGLMQMGMLPPKYPKGMEDSSSNLSEGMDYNDQGSNQEDPSGGNSMAMKEIAEDSLFQISALRQSGGIDVDHMQKYVEHQKKMAQKNVDQATAGDADGATTTRPKKQERIPCSIRCPGMTGEIPNLQCSICLCLFHAECLGLPPNLTYNNFVCQNCRDLKARQTAFQKKDVDASPTTSAAPSTIHLSPPRGEENNGNEETRGDLVKRSPPPLIRATSLHQGGLPRRELMVTASRDSSNPSRLPQKVVVPSSVVMARGMGRGRGMSASLMRSPVTVVHRSSDGSSPNMTVIRPWRPPTRLRHRERGRGGRRTATRGAAPV</sequence>
<proteinExistence type="predicted"/>
<name>A0A1D2N0D3_ORCCI</name>
<keyword evidence="4" id="KW-1185">Reference proteome</keyword>
<dbReference type="GO" id="GO:0006508">
    <property type="term" value="P:proteolysis"/>
    <property type="evidence" value="ECO:0007669"/>
    <property type="project" value="UniProtKB-KW"/>
</dbReference>
<dbReference type="Gene3D" id="3.30.890.10">
    <property type="entry name" value="Methyl-cpg-binding Protein 2, Chain A"/>
    <property type="match status" value="1"/>
</dbReference>
<dbReference type="SMART" id="SM00391">
    <property type="entry name" value="MBD"/>
    <property type="match status" value="1"/>
</dbReference>
<reference evidence="3 4" key="1">
    <citation type="journal article" date="2016" name="Genome Biol. Evol.">
        <title>Gene Family Evolution Reflects Adaptation to Soil Environmental Stressors in the Genome of the Collembolan Orchesella cincta.</title>
        <authorList>
            <person name="Faddeeva-Vakhrusheva A."/>
            <person name="Derks M.F."/>
            <person name="Anvar S.Y."/>
            <person name="Agamennone V."/>
            <person name="Suring W."/>
            <person name="Smit S."/>
            <person name="van Straalen N.M."/>
            <person name="Roelofs D."/>
        </authorList>
    </citation>
    <scope>NUCLEOTIDE SEQUENCE [LARGE SCALE GENOMIC DNA]</scope>
    <source>
        <tissue evidence="3">Mixed pool</tissue>
    </source>
</reference>
<dbReference type="OrthoDB" id="71166at2759"/>
<dbReference type="Gene3D" id="3.30.40.10">
    <property type="entry name" value="Zinc/RING finger domain, C3HC4 (zinc finger)"/>
    <property type="match status" value="1"/>
</dbReference>
<dbReference type="PROSITE" id="PS50982">
    <property type="entry name" value="MBD"/>
    <property type="match status" value="1"/>
</dbReference>
<dbReference type="GO" id="GO:0003677">
    <property type="term" value="F:DNA binding"/>
    <property type="evidence" value="ECO:0007669"/>
    <property type="project" value="InterPro"/>
</dbReference>
<protein>
    <submittedName>
        <fullName evidence="3">Immunoglobulin A1 protease autotransporter</fullName>
    </submittedName>
</protein>
<feature type="compositionally biased region" description="Polar residues" evidence="1">
    <location>
        <begin position="659"/>
        <end position="670"/>
    </location>
</feature>
<dbReference type="SUPFAM" id="SSF57903">
    <property type="entry name" value="FYVE/PHD zinc finger"/>
    <property type="match status" value="1"/>
</dbReference>
<dbReference type="EMBL" id="LJIJ01000326">
    <property type="protein sequence ID" value="ODM98753.1"/>
    <property type="molecule type" value="Genomic_DNA"/>
</dbReference>
<feature type="compositionally biased region" description="Low complexity" evidence="1">
    <location>
        <begin position="396"/>
        <end position="409"/>
    </location>
</feature>
<keyword evidence="3" id="KW-0378">Hydrolase</keyword>
<evidence type="ECO:0000313" key="4">
    <source>
        <dbReference type="Proteomes" id="UP000094527"/>
    </source>
</evidence>
<feature type="domain" description="MBD" evidence="2">
    <location>
        <begin position="307"/>
        <end position="380"/>
    </location>
</feature>
<dbReference type="PANTHER" id="PTHR48125:SF12">
    <property type="entry name" value="AT HOOK TRANSCRIPTION FACTOR FAMILY-RELATED"/>
    <property type="match status" value="1"/>
</dbReference>
<dbReference type="InterPro" id="IPR001739">
    <property type="entry name" value="Methyl_CpG_DNA-bd"/>
</dbReference>
<dbReference type="InterPro" id="IPR011011">
    <property type="entry name" value="Znf_FYVE_PHD"/>
</dbReference>
<feature type="compositionally biased region" description="Basic and acidic residues" evidence="1">
    <location>
        <begin position="432"/>
        <end position="446"/>
    </location>
</feature>
<dbReference type="STRING" id="48709.A0A1D2N0D3"/>
<dbReference type="InterPro" id="IPR013083">
    <property type="entry name" value="Znf_RING/FYVE/PHD"/>
</dbReference>
<feature type="compositionally biased region" description="Polar residues" evidence="1">
    <location>
        <begin position="59"/>
        <end position="71"/>
    </location>
</feature>
<feature type="region of interest" description="Disordered" evidence="1">
    <location>
        <begin position="783"/>
        <end position="804"/>
    </location>
</feature>
<feature type="compositionally biased region" description="Basic and acidic residues" evidence="1">
    <location>
        <begin position="119"/>
        <end position="139"/>
    </location>
</feature>
<feature type="compositionally biased region" description="Basic residues" evidence="1">
    <location>
        <begin position="783"/>
        <end position="797"/>
    </location>
</feature>
<dbReference type="Proteomes" id="UP000094527">
    <property type="component" value="Unassembled WGS sequence"/>
</dbReference>
<organism evidence="3 4">
    <name type="scientific">Orchesella cincta</name>
    <name type="common">Springtail</name>
    <name type="synonym">Podura cincta</name>
    <dbReference type="NCBI Taxonomy" id="48709"/>
    <lineage>
        <taxon>Eukaryota</taxon>
        <taxon>Metazoa</taxon>
        <taxon>Ecdysozoa</taxon>
        <taxon>Arthropoda</taxon>
        <taxon>Hexapoda</taxon>
        <taxon>Collembola</taxon>
        <taxon>Entomobryomorpha</taxon>
        <taxon>Entomobryoidea</taxon>
        <taxon>Orchesellidae</taxon>
        <taxon>Orchesellinae</taxon>
        <taxon>Orchesella</taxon>
    </lineage>
</organism>
<feature type="region of interest" description="Disordered" evidence="1">
    <location>
        <begin position="1"/>
        <end position="189"/>
    </location>
</feature>
<evidence type="ECO:0000259" key="2">
    <source>
        <dbReference type="PROSITE" id="PS50982"/>
    </source>
</evidence>
<dbReference type="GO" id="GO:0008233">
    <property type="term" value="F:peptidase activity"/>
    <property type="evidence" value="ECO:0007669"/>
    <property type="project" value="UniProtKB-KW"/>
</dbReference>
<evidence type="ECO:0000256" key="1">
    <source>
        <dbReference type="SAM" id="MobiDB-lite"/>
    </source>
</evidence>
<feature type="compositionally biased region" description="Basic and acidic residues" evidence="1">
    <location>
        <begin position="675"/>
        <end position="691"/>
    </location>
</feature>
<accession>A0A1D2N0D3</accession>
<feature type="region of interest" description="Disordered" evidence="1">
    <location>
        <begin position="652"/>
        <end position="710"/>
    </location>
</feature>
<dbReference type="PANTHER" id="PTHR48125">
    <property type="entry name" value="LP07818P1"/>
    <property type="match status" value="1"/>
</dbReference>
<keyword evidence="3" id="KW-0645">Protease</keyword>
<dbReference type="AlphaFoldDB" id="A0A1D2N0D3"/>
<dbReference type="SUPFAM" id="SSF54171">
    <property type="entry name" value="DNA-binding domain"/>
    <property type="match status" value="1"/>
</dbReference>
<feature type="compositionally biased region" description="Polar residues" evidence="1">
    <location>
        <begin position="517"/>
        <end position="529"/>
    </location>
</feature>
<dbReference type="InterPro" id="IPR016177">
    <property type="entry name" value="DNA-bd_dom_sf"/>
</dbReference>
<feature type="compositionally biased region" description="Low complexity" evidence="1">
    <location>
        <begin position="9"/>
        <end position="26"/>
    </location>
</feature>
<feature type="region of interest" description="Disordered" evidence="1">
    <location>
        <begin position="386"/>
        <end position="531"/>
    </location>
</feature>
<dbReference type="CDD" id="cd00122">
    <property type="entry name" value="MBD"/>
    <property type="match status" value="1"/>
</dbReference>
<dbReference type="Pfam" id="PF01429">
    <property type="entry name" value="MBD"/>
    <property type="match status" value="1"/>
</dbReference>
<feature type="compositionally biased region" description="Low complexity" evidence="1">
    <location>
        <begin position="142"/>
        <end position="172"/>
    </location>
</feature>
<comment type="caution">
    <text evidence="3">The sequence shown here is derived from an EMBL/GenBank/DDBJ whole genome shotgun (WGS) entry which is preliminary data.</text>
</comment>
<gene>
    <name evidence="3" type="ORF">Ocin01_07920</name>
</gene>
<evidence type="ECO:0000313" key="3">
    <source>
        <dbReference type="EMBL" id="ODM98753.1"/>
    </source>
</evidence>